<dbReference type="STRING" id="997296.PB1_00310"/>
<sequence>MKHEDMYELSLYSIRSVFYFESALIRFLNSLTILLKHLKKTDCDENVLDTVYHVLEQTNELQKQMNKKIILFSDRFTKTEVYSVYQTHEEYDFLSQESFPDVVKQLHKLSKRFSSGNYKKDLIDDEVNQSFLLYKKRKRLLKQFKK</sequence>
<reference evidence="1 2" key="1">
    <citation type="journal article" date="2012" name="Appl. Environ. Microbiol.">
        <title>Genome Sequence of Thermotolerant Bacillus methanolicus: Features and Regulation Related to Methylotrophy and Production of L-Lysine and L-Glutamate from Methanol.</title>
        <authorList>
            <person name="Heggeset T.M."/>
            <person name="Krog A."/>
            <person name="Balzer S."/>
            <person name="Wentzel A."/>
            <person name="Ellingsen T.E."/>
            <person name="Brautaset T."/>
        </authorList>
    </citation>
    <scope>NUCLEOTIDE SEQUENCE [LARGE SCALE GENOMIC DNA]</scope>
    <source>
        <strain evidence="1 2">PB1</strain>
    </source>
</reference>
<dbReference type="EMBL" id="AFEU01000001">
    <property type="protein sequence ID" value="EIJ81341.1"/>
    <property type="molecule type" value="Genomic_DNA"/>
</dbReference>
<keyword evidence="2" id="KW-1185">Reference proteome</keyword>
<protein>
    <submittedName>
        <fullName evidence="1">Uncharacterized protein</fullName>
    </submittedName>
</protein>
<name>I3E4C0_BACMT</name>
<proteinExistence type="predicted"/>
<comment type="caution">
    <text evidence="1">The sequence shown here is derived from an EMBL/GenBank/DDBJ whole genome shotgun (WGS) entry which is preliminary data.</text>
</comment>
<accession>I3E4C0</accession>
<evidence type="ECO:0000313" key="1">
    <source>
        <dbReference type="EMBL" id="EIJ81341.1"/>
    </source>
</evidence>
<gene>
    <name evidence="1" type="ORF">PB1_00310</name>
</gene>
<dbReference type="RefSeq" id="WP_003350011.1">
    <property type="nucleotide sequence ID" value="NZ_AFEU01000001.1"/>
</dbReference>
<dbReference type="Proteomes" id="UP000010523">
    <property type="component" value="Unassembled WGS sequence"/>
</dbReference>
<organism evidence="1 2">
    <name type="scientific">Bacillus methanolicus PB1</name>
    <dbReference type="NCBI Taxonomy" id="997296"/>
    <lineage>
        <taxon>Bacteria</taxon>
        <taxon>Bacillati</taxon>
        <taxon>Bacillota</taxon>
        <taxon>Bacilli</taxon>
        <taxon>Bacillales</taxon>
        <taxon>Bacillaceae</taxon>
        <taxon>Bacillus</taxon>
    </lineage>
</organism>
<dbReference type="AlphaFoldDB" id="I3E4C0"/>
<dbReference type="PATRIC" id="fig|997296.3.peg.99"/>
<evidence type="ECO:0000313" key="2">
    <source>
        <dbReference type="Proteomes" id="UP000010523"/>
    </source>
</evidence>